<protein>
    <submittedName>
        <fullName evidence="1">Uncharacterized protein</fullName>
    </submittedName>
</protein>
<evidence type="ECO:0000313" key="2">
    <source>
        <dbReference type="Proteomes" id="UP000317617"/>
    </source>
</evidence>
<keyword evidence="2" id="KW-1185">Reference proteome</keyword>
<sequence>MTSDYEVKKDGEVIGWYSVKKGVITVTSKKTGQSATTHASGGGANQGLAYMMLQEPWAN</sequence>
<proteinExistence type="predicted"/>
<dbReference type="STRING" id="104099.AD949_11410"/>
<organism evidence="1 2">
    <name type="scientific">Acetobacter orleanensis</name>
    <dbReference type="NCBI Taxonomy" id="104099"/>
    <lineage>
        <taxon>Bacteria</taxon>
        <taxon>Pseudomonadati</taxon>
        <taxon>Pseudomonadota</taxon>
        <taxon>Alphaproteobacteria</taxon>
        <taxon>Acetobacterales</taxon>
        <taxon>Acetobacteraceae</taxon>
        <taxon>Acetobacter</taxon>
    </lineage>
</organism>
<dbReference type="Proteomes" id="UP000317617">
    <property type="component" value="Unassembled WGS sequence"/>
</dbReference>
<evidence type="ECO:0000313" key="1">
    <source>
        <dbReference type="EMBL" id="GEB82551.1"/>
    </source>
</evidence>
<dbReference type="OrthoDB" id="9944107at2"/>
<dbReference type="EMBL" id="BJMU01000003">
    <property type="protein sequence ID" value="GEB82551.1"/>
    <property type="molecule type" value="Genomic_DNA"/>
</dbReference>
<dbReference type="AlphaFoldDB" id="A0A4Y3THU5"/>
<reference evidence="1 2" key="1">
    <citation type="submission" date="2019-06" db="EMBL/GenBank/DDBJ databases">
        <title>Whole genome shotgun sequence of Acetobacter orleanensis NBRC 13752.</title>
        <authorList>
            <person name="Hosoyama A."/>
            <person name="Uohara A."/>
            <person name="Ohji S."/>
            <person name="Ichikawa N."/>
        </authorList>
    </citation>
    <scope>NUCLEOTIDE SEQUENCE [LARGE SCALE GENOMIC DNA]</scope>
    <source>
        <strain evidence="1 2">NBRC 13752</strain>
    </source>
</reference>
<comment type="caution">
    <text evidence="1">The sequence shown here is derived from an EMBL/GenBank/DDBJ whole genome shotgun (WGS) entry which is preliminary data.</text>
</comment>
<gene>
    <name evidence="1" type="ORF">AOR01nite_10280</name>
</gene>
<dbReference type="RefSeq" id="WP_048834788.1">
    <property type="nucleotide sequence ID" value="NZ_BJMU01000003.1"/>
</dbReference>
<name>A0A4Y3THU5_9PROT</name>
<accession>A0A4Y3THU5</accession>